<name>A0A9P6WK91_9ASCO</name>
<dbReference type="GO" id="GO:0006914">
    <property type="term" value="P:autophagy"/>
    <property type="evidence" value="ECO:0007669"/>
    <property type="project" value="TreeGrafter"/>
</dbReference>
<feature type="compositionally biased region" description="Low complexity" evidence="5">
    <location>
        <begin position="949"/>
        <end position="964"/>
    </location>
</feature>
<evidence type="ECO:0000256" key="5">
    <source>
        <dbReference type="SAM" id="MobiDB-lite"/>
    </source>
</evidence>
<protein>
    <recommendedName>
        <fullName evidence="6">CNH domain-containing protein</fullName>
    </recommendedName>
</protein>
<evidence type="ECO:0000256" key="3">
    <source>
        <dbReference type="ARBA" id="ARBA00022490"/>
    </source>
</evidence>
<keyword evidence="2" id="KW-0813">Transport</keyword>
<dbReference type="InterPro" id="IPR001180">
    <property type="entry name" value="CNH_dom"/>
</dbReference>
<evidence type="ECO:0000259" key="6">
    <source>
        <dbReference type="PROSITE" id="PS50219"/>
    </source>
</evidence>
<evidence type="ECO:0000313" key="8">
    <source>
        <dbReference type="Proteomes" id="UP000697127"/>
    </source>
</evidence>
<organism evidence="7 8">
    <name type="scientific">Pichia californica</name>
    <dbReference type="NCBI Taxonomy" id="460514"/>
    <lineage>
        <taxon>Eukaryota</taxon>
        <taxon>Fungi</taxon>
        <taxon>Dikarya</taxon>
        <taxon>Ascomycota</taxon>
        <taxon>Saccharomycotina</taxon>
        <taxon>Pichiomycetes</taxon>
        <taxon>Pichiales</taxon>
        <taxon>Pichiaceae</taxon>
        <taxon>Pichia</taxon>
    </lineage>
</organism>
<comment type="subcellular location">
    <subcellularLocation>
        <location evidence="1">Cytoplasm</location>
    </subcellularLocation>
</comment>
<feature type="domain" description="CNH" evidence="6">
    <location>
        <begin position="101"/>
        <end position="400"/>
    </location>
</feature>
<evidence type="ECO:0000313" key="7">
    <source>
        <dbReference type="EMBL" id="KAG0688394.1"/>
    </source>
</evidence>
<keyword evidence="4" id="KW-0653">Protein transport</keyword>
<gene>
    <name evidence="7" type="ORF">C6P40_001031</name>
</gene>
<dbReference type="AlphaFoldDB" id="A0A9P6WK91"/>
<dbReference type="GO" id="GO:0005737">
    <property type="term" value="C:cytoplasm"/>
    <property type="evidence" value="ECO:0007669"/>
    <property type="project" value="UniProtKB-SubCell"/>
</dbReference>
<dbReference type="GO" id="GO:0034058">
    <property type="term" value="P:endosomal vesicle fusion"/>
    <property type="evidence" value="ECO:0007669"/>
    <property type="project" value="TreeGrafter"/>
</dbReference>
<dbReference type="PANTHER" id="PTHR12894:SF27">
    <property type="entry name" value="TRANSFORMING GROWTH FACTOR-BETA RECEPTOR-ASSOCIATED PROTEIN 1"/>
    <property type="match status" value="1"/>
</dbReference>
<keyword evidence="8" id="KW-1185">Reference proteome</keyword>
<dbReference type="PANTHER" id="PTHR12894">
    <property type="entry name" value="CNH DOMAIN CONTAINING"/>
    <property type="match status" value="1"/>
</dbReference>
<dbReference type="GO" id="GO:0015031">
    <property type="term" value="P:protein transport"/>
    <property type="evidence" value="ECO:0007669"/>
    <property type="project" value="UniProtKB-KW"/>
</dbReference>
<reference evidence="7" key="1">
    <citation type="submission" date="2020-11" db="EMBL/GenBank/DDBJ databases">
        <title>Kefir isolates.</title>
        <authorList>
            <person name="Marcisauskas S."/>
            <person name="Kim Y."/>
            <person name="Blasche S."/>
        </authorList>
    </citation>
    <scope>NUCLEOTIDE SEQUENCE</scope>
    <source>
        <strain evidence="7">Olga-1</strain>
    </source>
</reference>
<dbReference type="Proteomes" id="UP000697127">
    <property type="component" value="Unassembled WGS sequence"/>
</dbReference>
<keyword evidence="3" id="KW-0963">Cytoplasm</keyword>
<dbReference type="EMBL" id="PUHW01000155">
    <property type="protein sequence ID" value="KAG0688394.1"/>
    <property type="molecule type" value="Genomic_DNA"/>
</dbReference>
<comment type="caution">
    <text evidence="7">The sequence shown here is derived from an EMBL/GenBank/DDBJ whole genome shotgun (WGS) entry which is preliminary data.</text>
</comment>
<evidence type="ECO:0000256" key="4">
    <source>
        <dbReference type="ARBA" id="ARBA00022927"/>
    </source>
</evidence>
<evidence type="ECO:0000256" key="2">
    <source>
        <dbReference type="ARBA" id="ARBA00022448"/>
    </source>
</evidence>
<evidence type="ECO:0000256" key="1">
    <source>
        <dbReference type="ARBA" id="ARBA00004496"/>
    </source>
</evidence>
<proteinExistence type="predicted"/>
<dbReference type="PROSITE" id="PS50219">
    <property type="entry name" value="CNH"/>
    <property type="match status" value="1"/>
</dbReference>
<sequence>MDKEDFMISESFNLEENNGMIDKTNEEEQNNKDDIVLENTKDENEINVSDNEKDITNNFEKKSELKEKDYNEDIIEYSDNKPYQLIDILQSTSFQFTESPESRITCIESWELNLYIGTNLGEIIHLYKIDDISGYIQISKQAFSSSSTSTPKPIKKIVVLPEVTIALIYCGSTVSGYLLPELSPANIGKAKDVSDISIDWKDLKIDDNKHNWVTKKEDYFGESFVKVTIFTKKSIKLLRIFHDSIRLHKELQYNDIITGLQISNFSIVSNLINYDLIDMTQSQKIFLFPISTTTTTTTKTPEVELKPIIRYVKKNELLLVCGGLNINEPAIGMFINLNGDIIRGTLTFESYPTSIEVDYPYINVILKNKNINIYSIYDQTKLQEIKFNNNEKVENIKLHESSKIFEIKDLKLANKITLSPIISIMDNEEIERIAIESDNALKKSVCLSSCILYETSGKYIKIMKPISKYERWMKIYEKCNNDNENNNKDENKYLKIYDKLIQEYEESNLNKFLITLIGFFTLEFKMFNQLFEIWITNFKYLDPRLMIYIFNNNKEEEEEEEEGKSNGIYGSVWTYEILFSKVEELRKVEKDDEMKDFFKLYLNTCLTIDFKEEEHNIIKSIEIALIKFGIENKENLENIINEIKYSTNEIIEILLLNKKYYLLSKFYAKLKDHRQLLYYWKGLINKEFEDEEFNKNFKDKNKSLQYLINYIITNCYFDNEIINKYSEWLLKEYPKFGLKLIIDERIKLLDINDIKIINMLNEGDIKDKGNDLKLEYLEYIFENKNEKQFLGDLILIYLNKMIEMYEGEEKGIKRIINKSLDEYLNMKIDKKPSIYQYWKIIKDNELKKYLKFIKYHDKLYKYLEIISINMKSVLEQKVVLNICKEKIIDSDNNNNKIKDKFPMISLMIMFKFEDYNGIIEELINIKDYSTADEFAVSLKLQDIEDKNGNDNNNNNNNGINDNNSIKSKKSTLLIKDEINEDKNENNNKDIIIIKEGLNKRISEELLKKIFDYYIENKETKLINKFLNKYDLLNDINYDGEDLIIDRMNKFNEILNKLPNNFPIDKLKTFLMNNLIEFKDYNDEINEKKILIKVELNRLKEIERGLNK</sequence>
<accession>A0A9P6WK91</accession>
<dbReference type="InterPro" id="IPR032914">
    <property type="entry name" value="Vam6/VPS39/TRAP1"/>
</dbReference>
<dbReference type="GO" id="GO:0016020">
    <property type="term" value="C:membrane"/>
    <property type="evidence" value="ECO:0007669"/>
    <property type="project" value="TreeGrafter"/>
</dbReference>
<feature type="region of interest" description="Disordered" evidence="5">
    <location>
        <begin position="945"/>
        <end position="964"/>
    </location>
</feature>